<name>A0A438FS73_VITVI</name>
<dbReference type="PRINTS" id="PR00305">
    <property type="entry name" value="1433ZETA"/>
</dbReference>
<dbReference type="InterPro" id="IPR036815">
    <property type="entry name" value="14-3-3_dom_sf"/>
</dbReference>
<gene>
    <name evidence="3" type="primary">GRF2_0</name>
    <name evidence="3" type="ORF">CK203_066059</name>
</gene>
<dbReference type="Proteomes" id="UP000288805">
    <property type="component" value="Unassembled WGS sequence"/>
</dbReference>
<sequence length="281" mass="31554">MTSLLSTQSLEVSSKVATSGDEVNDNVKSLTEKLSAALLNVGAKDDLVKQRAKVVEEAVAGLEKVENGMVVLKQQVEAETTISKVMVYVLEPRDVPQVQDVNVEEIYVLDFKDEGRLLRTPAVASWSLNFGTFGLRKTLLVYDALMDILEYVNEHEGHTHGSGQEPTRVRFHYMRVRFQQSSICDDEERLSLLFVNIQDWSRDERGDGGHSHSLKKSAQDIAAVELASNCLICLRLALNFSVLYYEILNPLNHACNLAKQAFDEAMDELDTLNEEHLMNPR</sequence>
<feature type="domain" description="14-3-3" evidence="2">
    <location>
        <begin position="64"/>
        <end position="279"/>
    </location>
</feature>
<dbReference type="SUPFAM" id="SSF48445">
    <property type="entry name" value="14-3-3 protein"/>
    <property type="match status" value="1"/>
</dbReference>
<organism evidence="3 4">
    <name type="scientific">Vitis vinifera</name>
    <name type="common">Grape</name>
    <dbReference type="NCBI Taxonomy" id="29760"/>
    <lineage>
        <taxon>Eukaryota</taxon>
        <taxon>Viridiplantae</taxon>
        <taxon>Streptophyta</taxon>
        <taxon>Embryophyta</taxon>
        <taxon>Tracheophyta</taxon>
        <taxon>Spermatophyta</taxon>
        <taxon>Magnoliopsida</taxon>
        <taxon>eudicotyledons</taxon>
        <taxon>Gunneridae</taxon>
        <taxon>Pentapetalae</taxon>
        <taxon>rosids</taxon>
        <taxon>Vitales</taxon>
        <taxon>Vitaceae</taxon>
        <taxon>Viteae</taxon>
        <taxon>Vitis</taxon>
    </lineage>
</organism>
<dbReference type="Gene3D" id="1.20.190.20">
    <property type="entry name" value="14-3-3 domain"/>
    <property type="match status" value="1"/>
</dbReference>
<reference evidence="3 4" key="1">
    <citation type="journal article" date="2018" name="PLoS Genet.">
        <title>Population sequencing reveals clonal diversity and ancestral inbreeding in the grapevine cultivar Chardonnay.</title>
        <authorList>
            <person name="Roach M.J."/>
            <person name="Johnson D.L."/>
            <person name="Bohlmann J."/>
            <person name="van Vuuren H.J."/>
            <person name="Jones S.J."/>
            <person name="Pretorius I.S."/>
            <person name="Schmidt S.A."/>
            <person name="Borneman A.R."/>
        </authorList>
    </citation>
    <scope>NUCLEOTIDE SEQUENCE [LARGE SCALE GENOMIC DNA]</scope>
    <source>
        <strain evidence="4">cv. Chardonnay</strain>
        <tissue evidence="3">Leaf</tissue>
    </source>
</reference>
<evidence type="ECO:0000313" key="4">
    <source>
        <dbReference type="Proteomes" id="UP000288805"/>
    </source>
</evidence>
<dbReference type="InterPro" id="IPR000308">
    <property type="entry name" value="14-3-3"/>
</dbReference>
<dbReference type="InterPro" id="IPR023410">
    <property type="entry name" value="14-3-3_domain"/>
</dbReference>
<dbReference type="EMBL" id="QGNW01000759">
    <property type="protein sequence ID" value="RVW62810.1"/>
    <property type="molecule type" value="Genomic_DNA"/>
</dbReference>
<comment type="caution">
    <text evidence="3">The sequence shown here is derived from an EMBL/GenBank/DDBJ whole genome shotgun (WGS) entry which is preliminary data.</text>
</comment>
<dbReference type="SMART" id="SM00101">
    <property type="entry name" value="14_3_3"/>
    <property type="match status" value="1"/>
</dbReference>
<protein>
    <submittedName>
        <fullName evidence="3">14-3-3-like protein GF14 omega</fullName>
    </submittedName>
</protein>
<evidence type="ECO:0000313" key="3">
    <source>
        <dbReference type="EMBL" id="RVW62810.1"/>
    </source>
</evidence>
<comment type="similarity">
    <text evidence="1">Belongs to the 14-3-3 family.</text>
</comment>
<dbReference type="OrthoDB" id="1917992at2759"/>
<accession>A0A438FS73</accession>
<dbReference type="PANTHER" id="PTHR31580:SF5">
    <property type="entry name" value="FILAMENT-LIKE PLANT PROTEIN 1-RELATED"/>
    <property type="match status" value="1"/>
</dbReference>
<dbReference type="AlphaFoldDB" id="A0A438FS73"/>
<dbReference type="Pfam" id="PF00244">
    <property type="entry name" value="14-3-3"/>
    <property type="match status" value="1"/>
</dbReference>
<dbReference type="PANTHER" id="PTHR31580">
    <property type="entry name" value="FILAMENT-LIKE PLANT PROTEIN 4"/>
    <property type="match status" value="1"/>
</dbReference>
<evidence type="ECO:0000259" key="2">
    <source>
        <dbReference type="SMART" id="SM00101"/>
    </source>
</evidence>
<evidence type="ECO:0000256" key="1">
    <source>
        <dbReference type="ARBA" id="ARBA00006141"/>
    </source>
</evidence>
<proteinExistence type="inferred from homology"/>